<dbReference type="Gene3D" id="3.30.70.330">
    <property type="match status" value="3"/>
</dbReference>
<feature type="chain" id="PRO_5027902275" evidence="5">
    <location>
        <begin position="18"/>
        <end position="391"/>
    </location>
</feature>
<dbReference type="SUPFAM" id="SSF54928">
    <property type="entry name" value="RNA-binding domain, RBD"/>
    <property type="match status" value="2"/>
</dbReference>
<dbReference type="InterPro" id="IPR012677">
    <property type="entry name" value="Nucleotide-bd_a/b_plait_sf"/>
</dbReference>
<evidence type="ECO:0000256" key="4">
    <source>
        <dbReference type="SAM" id="MobiDB-lite"/>
    </source>
</evidence>
<dbReference type="InterPro" id="IPR000504">
    <property type="entry name" value="RRM_dom"/>
</dbReference>
<evidence type="ECO:0000313" key="8">
    <source>
        <dbReference type="RefSeq" id="XP_034072503.1"/>
    </source>
</evidence>
<keyword evidence="5" id="KW-0732">Signal</keyword>
<sequence>MSQNSKFLLCLLQRCVAVRKLPTCITTRRSSSVLSAGSGFTSQPTWTSTTRAVCPLQLAVRTSQYRFCTKAGQPLEDEYPPLTPYQPEPEPEKKEVYVMEVKGLPWACSVQDLLQFFSECRILDGEKGIHLTMDSRGRQSGEAFIQMEHEDDVRKALEKDRQYLGSRYVEVYEVSRSQAEQILKKAVQGPSDEGVVYIRGLPYISTADDIVQFFSGLEIVRSGITFIQNHKGKPSGEALVQFSSKEAAEEALQKDRELIGERYIEVFPSSAGRNCSSWVGKSNSVSPQTSTRSTNRRKASDSWDRQGSPQGHYIHMRGLPQNVSAEDVVEFFSPLVVSKITIECTPEGRPNGDAEIYFSNHQDAMSAMSRDRNYIGERYMELFLNSNDYLR</sequence>
<feature type="signal peptide" evidence="5">
    <location>
        <begin position="1"/>
        <end position="17"/>
    </location>
</feature>
<dbReference type="AlphaFoldDB" id="A0A6P8U6Q9"/>
<evidence type="ECO:0000256" key="5">
    <source>
        <dbReference type="SAM" id="SignalP"/>
    </source>
</evidence>
<feature type="region of interest" description="Disordered" evidence="4">
    <location>
        <begin position="278"/>
        <end position="312"/>
    </location>
</feature>
<feature type="domain" description="RRM" evidence="6">
    <location>
        <begin position="194"/>
        <end position="271"/>
    </location>
</feature>
<dbReference type="FunCoup" id="A0A6P8U6Q9">
    <property type="interactions" value="756"/>
</dbReference>
<evidence type="ECO:0000256" key="1">
    <source>
        <dbReference type="ARBA" id="ARBA00022737"/>
    </source>
</evidence>
<organism evidence="7 8">
    <name type="scientific">Gymnodraco acuticeps</name>
    <name type="common">Antarctic dragonfish</name>
    <dbReference type="NCBI Taxonomy" id="8218"/>
    <lineage>
        <taxon>Eukaryota</taxon>
        <taxon>Metazoa</taxon>
        <taxon>Chordata</taxon>
        <taxon>Craniata</taxon>
        <taxon>Vertebrata</taxon>
        <taxon>Euteleostomi</taxon>
        <taxon>Actinopterygii</taxon>
        <taxon>Neopterygii</taxon>
        <taxon>Teleostei</taxon>
        <taxon>Neoteleostei</taxon>
        <taxon>Acanthomorphata</taxon>
        <taxon>Eupercaria</taxon>
        <taxon>Perciformes</taxon>
        <taxon>Notothenioidei</taxon>
        <taxon>Bathydraconidae</taxon>
        <taxon>Gymnodraco</taxon>
    </lineage>
</organism>
<dbReference type="OrthoDB" id="431068at2759"/>
<name>A0A6P8U6Q9_GYMAC</name>
<keyword evidence="1" id="KW-0677">Repeat</keyword>
<protein>
    <submittedName>
        <fullName evidence="8">G-rich sequence factor 1</fullName>
    </submittedName>
</protein>
<evidence type="ECO:0000256" key="3">
    <source>
        <dbReference type="PROSITE-ProRule" id="PRU00176"/>
    </source>
</evidence>
<reference evidence="8" key="1">
    <citation type="submission" date="2025-08" db="UniProtKB">
        <authorList>
            <consortium name="RefSeq"/>
        </authorList>
    </citation>
    <scope>IDENTIFICATION</scope>
</reference>
<evidence type="ECO:0000313" key="7">
    <source>
        <dbReference type="Proteomes" id="UP000515161"/>
    </source>
</evidence>
<dbReference type="GO" id="GO:0003723">
    <property type="term" value="F:RNA binding"/>
    <property type="evidence" value="ECO:0007669"/>
    <property type="project" value="UniProtKB-UniRule"/>
</dbReference>
<dbReference type="PROSITE" id="PS50102">
    <property type="entry name" value="RRM"/>
    <property type="match status" value="3"/>
</dbReference>
<evidence type="ECO:0000256" key="2">
    <source>
        <dbReference type="ARBA" id="ARBA00022884"/>
    </source>
</evidence>
<feature type="domain" description="RRM" evidence="6">
    <location>
        <begin position="312"/>
        <end position="391"/>
    </location>
</feature>
<dbReference type="InterPro" id="IPR050666">
    <property type="entry name" value="ESRP"/>
</dbReference>
<keyword evidence="2 3" id="KW-0694">RNA-binding</keyword>
<dbReference type="CTD" id="2926"/>
<evidence type="ECO:0000259" key="6">
    <source>
        <dbReference type="PROSITE" id="PS50102"/>
    </source>
</evidence>
<proteinExistence type="predicted"/>
<dbReference type="Pfam" id="PF00076">
    <property type="entry name" value="RRM_1"/>
    <property type="match status" value="2"/>
</dbReference>
<dbReference type="InParanoid" id="A0A6P8U6Q9"/>
<dbReference type="InterPro" id="IPR035979">
    <property type="entry name" value="RBD_domain_sf"/>
</dbReference>
<dbReference type="GeneID" id="117546398"/>
<accession>A0A6P8U6Q9</accession>
<gene>
    <name evidence="8" type="primary">grsf1</name>
</gene>
<keyword evidence="7" id="KW-1185">Reference proteome</keyword>
<dbReference type="RefSeq" id="XP_034072503.1">
    <property type="nucleotide sequence ID" value="XM_034216612.1"/>
</dbReference>
<feature type="domain" description="RRM" evidence="6">
    <location>
        <begin position="97"/>
        <end position="176"/>
    </location>
</feature>
<feature type="compositionally biased region" description="Polar residues" evidence="4">
    <location>
        <begin position="278"/>
        <end position="293"/>
    </location>
</feature>
<dbReference type="Proteomes" id="UP000515161">
    <property type="component" value="Unplaced"/>
</dbReference>
<dbReference type="PANTHER" id="PTHR13976">
    <property type="entry name" value="HETEROGENEOUS NUCLEAR RIBONUCLEOPROTEIN-RELATED"/>
    <property type="match status" value="1"/>
</dbReference>
<dbReference type="SMART" id="SM00360">
    <property type="entry name" value="RRM"/>
    <property type="match status" value="3"/>
</dbReference>
<dbReference type="KEGG" id="gacu:117546398"/>